<evidence type="ECO:0000313" key="6">
    <source>
        <dbReference type="Proteomes" id="UP000186002"/>
    </source>
</evidence>
<gene>
    <name evidence="5" type="ORF">SAMN05444272_2400</name>
</gene>
<evidence type="ECO:0000256" key="2">
    <source>
        <dbReference type="ARBA" id="ARBA00023125"/>
    </source>
</evidence>
<keyword evidence="3" id="KW-0804">Transcription</keyword>
<dbReference type="STRING" id="735517.SAMN05444272_2400"/>
<organism evidence="5 6">
    <name type="scientific">Roseibium suaedae</name>
    <dbReference type="NCBI Taxonomy" id="735517"/>
    <lineage>
        <taxon>Bacteria</taxon>
        <taxon>Pseudomonadati</taxon>
        <taxon>Pseudomonadota</taxon>
        <taxon>Alphaproteobacteria</taxon>
        <taxon>Hyphomicrobiales</taxon>
        <taxon>Stappiaceae</taxon>
        <taxon>Roseibium</taxon>
    </lineage>
</organism>
<dbReference type="RefSeq" id="WP_073013314.1">
    <property type="nucleotide sequence ID" value="NZ_FRBW01000002.1"/>
</dbReference>
<dbReference type="InterPro" id="IPR028978">
    <property type="entry name" value="Chorismate_lyase_/UTRA_dom_sf"/>
</dbReference>
<dbReference type="SUPFAM" id="SSF46785">
    <property type="entry name" value="Winged helix' DNA-binding domain"/>
    <property type="match status" value="1"/>
</dbReference>
<dbReference type="InterPro" id="IPR036388">
    <property type="entry name" value="WH-like_DNA-bd_sf"/>
</dbReference>
<dbReference type="InterPro" id="IPR011663">
    <property type="entry name" value="UTRA"/>
</dbReference>
<dbReference type="PROSITE" id="PS50949">
    <property type="entry name" value="HTH_GNTR"/>
    <property type="match status" value="1"/>
</dbReference>
<dbReference type="SMART" id="SM00866">
    <property type="entry name" value="UTRA"/>
    <property type="match status" value="1"/>
</dbReference>
<dbReference type="GO" id="GO:0003700">
    <property type="term" value="F:DNA-binding transcription factor activity"/>
    <property type="evidence" value="ECO:0007669"/>
    <property type="project" value="InterPro"/>
</dbReference>
<accession>A0A1M7I1Z9</accession>
<reference evidence="5 6" key="1">
    <citation type="submission" date="2016-11" db="EMBL/GenBank/DDBJ databases">
        <authorList>
            <person name="Jaros S."/>
            <person name="Januszkiewicz K."/>
            <person name="Wedrychowicz H."/>
        </authorList>
    </citation>
    <scope>NUCLEOTIDE SEQUENCE [LARGE SCALE GENOMIC DNA]</scope>
    <source>
        <strain evidence="5 6">DSM 22153</strain>
    </source>
</reference>
<dbReference type="GO" id="GO:0003677">
    <property type="term" value="F:DNA binding"/>
    <property type="evidence" value="ECO:0007669"/>
    <property type="project" value="UniProtKB-KW"/>
</dbReference>
<evidence type="ECO:0000256" key="1">
    <source>
        <dbReference type="ARBA" id="ARBA00023015"/>
    </source>
</evidence>
<dbReference type="Pfam" id="PF00392">
    <property type="entry name" value="GntR"/>
    <property type="match status" value="1"/>
</dbReference>
<dbReference type="InterPro" id="IPR000524">
    <property type="entry name" value="Tscrpt_reg_HTH_GntR"/>
</dbReference>
<dbReference type="CDD" id="cd07377">
    <property type="entry name" value="WHTH_GntR"/>
    <property type="match status" value="1"/>
</dbReference>
<keyword evidence="6" id="KW-1185">Reference proteome</keyword>
<dbReference type="AlphaFoldDB" id="A0A1M7I1Z9"/>
<dbReference type="PANTHER" id="PTHR44846:SF1">
    <property type="entry name" value="MANNOSYL-D-GLYCERATE TRANSPORT_METABOLISM SYSTEM REPRESSOR MNGR-RELATED"/>
    <property type="match status" value="1"/>
</dbReference>
<dbReference type="EMBL" id="FRBW01000002">
    <property type="protein sequence ID" value="SHM34583.1"/>
    <property type="molecule type" value="Genomic_DNA"/>
</dbReference>
<dbReference type="PRINTS" id="PR00035">
    <property type="entry name" value="HTHGNTR"/>
</dbReference>
<dbReference type="SUPFAM" id="SSF64288">
    <property type="entry name" value="Chorismate lyase-like"/>
    <property type="match status" value="1"/>
</dbReference>
<keyword evidence="1" id="KW-0805">Transcription regulation</keyword>
<name>A0A1M7I1Z9_9HYPH</name>
<dbReference type="OrthoDB" id="7173258at2"/>
<dbReference type="PANTHER" id="PTHR44846">
    <property type="entry name" value="MANNOSYL-D-GLYCERATE TRANSPORT/METABOLISM SYSTEM REPRESSOR MNGR-RELATED"/>
    <property type="match status" value="1"/>
</dbReference>
<feature type="domain" description="HTH gntR-type" evidence="4">
    <location>
        <begin position="16"/>
        <end position="84"/>
    </location>
</feature>
<sequence>MNSISGLQGFQDRFDGPLYMRLKLAFEAFIQARHLQQGDALPSERDISEICKVSRVTVRRAIDALVDEGALVRRHGSGTFVAAPRERLEQPLSLATSFSEDMTRRGMVSSSTWLDRGLYLPGADEMMTLGLTGNSKVARLKRLRLADGVPVALEHASLPSDILPDPENVDLSLYAHLARLRARPVRAVQRISARLLTQEEARLLVVPEGEAGLAVHRVAYLASGRAIETTKTLYRSDLYDLVTEQIIGPA</sequence>
<dbReference type="GO" id="GO:0045892">
    <property type="term" value="P:negative regulation of DNA-templated transcription"/>
    <property type="evidence" value="ECO:0007669"/>
    <property type="project" value="TreeGrafter"/>
</dbReference>
<evidence type="ECO:0000313" key="5">
    <source>
        <dbReference type="EMBL" id="SHM34583.1"/>
    </source>
</evidence>
<dbReference type="Gene3D" id="1.10.10.10">
    <property type="entry name" value="Winged helix-like DNA-binding domain superfamily/Winged helix DNA-binding domain"/>
    <property type="match status" value="1"/>
</dbReference>
<dbReference type="SMART" id="SM00345">
    <property type="entry name" value="HTH_GNTR"/>
    <property type="match status" value="1"/>
</dbReference>
<protein>
    <submittedName>
        <fullName evidence="5">Transcriptional regulator, GntR family</fullName>
    </submittedName>
</protein>
<proteinExistence type="predicted"/>
<evidence type="ECO:0000256" key="3">
    <source>
        <dbReference type="ARBA" id="ARBA00023163"/>
    </source>
</evidence>
<dbReference type="InterPro" id="IPR050679">
    <property type="entry name" value="Bact_HTH_transcr_reg"/>
</dbReference>
<dbReference type="Proteomes" id="UP000186002">
    <property type="component" value="Unassembled WGS sequence"/>
</dbReference>
<dbReference type="InterPro" id="IPR036390">
    <property type="entry name" value="WH_DNA-bd_sf"/>
</dbReference>
<dbReference type="Gene3D" id="3.40.1410.10">
    <property type="entry name" value="Chorismate lyase-like"/>
    <property type="match status" value="1"/>
</dbReference>
<dbReference type="Pfam" id="PF07702">
    <property type="entry name" value="UTRA"/>
    <property type="match status" value="1"/>
</dbReference>
<keyword evidence="2" id="KW-0238">DNA-binding</keyword>
<evidence type="ECO:0000259" key="4">
    <source>
        <dbReference type="PROSITE" id="PS50949"/>
    </source>
</evidence>